<sequence length="73" mass="8002">MFFRRPAGDPRNSLDGAAQETVRSSVRDGISFRSSCRGTGMGCRKRKAGPKAKENPFENDRTGRAPRPSIFSA</sequence>
<dbReference type="AlphaFoldDB" id="A0A150LVF8"/>
<accession>A0A150LVF8</accession>
<evidence type="ECO:0000256" key="1">
    <source>
        <dbReference type="SAM" id="MobiDB-lite"/>
    </source>
</evidence>
<protein>
    <submittedName>
        <fullName evidence="2">Uncharacterized protein</fullName>
    </submittedName>
</protein>
<reference evidence="2 3" key="1">
    <citation type="submission" date="2016-01" db="EMBL/GenBank/DDBJ databases">
        <title>Draft Genome Sequences of Seven Thermophilic Sporeformers Isolated from Foods.</title>
        <authorList>
            <person name="Berendsen E.M."/>
            <person name="Wells-Bennik M.H."/>
            <person name="Krawcyk A.O."/>
            <person name="De Jong A."/>
            <person name="Holsappel S."/>
            <person name="Eijlander R.T."/>
            <person name="Kuipers O.P."/>
        </authorList>
    </citation>
    <scope>NUCLEOTIDE SEQUENCE [LARGE SCALE GENOMIC DNA]</scope>
    <source>
        <strain evidence="2 3">B4135</strain>
    </source>
</reference>
<gene>
    <name evidence="2" type="ORF">B4135_2660</name>
</gene>
<organism evidence="2 3">
    <name type="scientific">Caldibacillus debilis</name>
    <dbReference type="NCBI Taxonomy" id="301148"/>
    <lineage>
        <taxon>Bacteria</taxon>
        <taxon>Bacillati</taxon>
        <taxon>Bacillota</taxon>
        <taxon>Bacilli</taxon>
        <taxon>Bacillales</taxon>
        <taxon>Bacillaceae</taxon>
        <taxon>Caldibacillus</taxon>
    </lineage>
</organism>
<dbReference type="EMBL" id="LQYT01000065">
    <property type="protein sequence ID" value="KYD16151.1"/>
    <property type="molecule type" value="Genomic_DNA"/>
</dbReference>
<evidence type="ECO:0000313" key="3">
    <source>
        <dbReference type="Proteomes" id="UP000075683"/>
    </source>
</evidence>
<proteinExistence type="predicted"/>
<feature type="compositionally biased region" description="Basic and acidic residues" evidence="1">
    <location>
        <begin position="51"/>
        <end position="63"/>
    </location>
</feature>
<feature type="region of interest" description="Disordered" evidence="1">
    <location>
        <begin position="1"/>
        <end position="73"/>
    </location>
</feature>
<dbReference type="Proteomes" id="UP000075683">
    <property type="component" value="Unassembled WGS sequence"/>
</dbReference>
<evidence type="ECO:0000313" key="2">
    <source>
        <dbReference type="EMBL" id="KYD16151.1"/>
    </source>
</evidence>
<comment type="caution">
    <text evidence="2">The sequence shown here is derived from an EMBL/GenBank/DDBJ whole genome shotgun (WGS) entry which is preliminary data.</text>
</comment>
<name>A0A150LVF8_9BACI</name>